<dbReference type="InterPro" id="IPR055305">
    <property type="entry name" value="GG3-like"/>
</dbReference>
<dbReference type="PANTHER" id="PTHR32378">
    <property type="entry name" value="GUANINE NUCLEOTIDE-BINDING PROTEIN SUBUNIT GAMMA 3"/>
    <property type="match status" value="1"/>
</dbReference>
<keyword evidence="2" id="KW-1185">Reference proteome</keyword>
<sequence>MFVEQEELKSTEGLPPASRCCKEVADHVIANSDPLIPTYKKHRRRCQFWKWLCGFPCSVNYPSGSVAAGAGSVGIVSLVQRYPDARAVVQPSHAANVVAVVHYLPAPALNALAVNANANANAH</sequence>
<evidence type="ECO:0000313" key="1">
    <source>
        <dbReference type="EMBL" id="KAG6599538.1"/>
    </source>
</evidence>
<dbReference type="Proteomes" id="UP000685013">
    <property type="component" value="Chromosome 5"/>
</dbReference>
<evidence type="ECO:0000313" key="2">
    <source>
        <dbReference type="Proteomes" id="UP000685013"/>
    </source>
</evidence>
<accession>A0AAV6NJY9</accession>
<gene>
    <name evidence="1" type="primary">GG3</name>
    <name evidence="1" type="ORF">SDJN03_09316</name>
</gene>
<organism evidence="1 2">
    <name type="scientific">Cucurbita argyrosperma subsp. sororia</name>
    <dbReference type="NCBI Taxonomy" id="37648"/>
    <lineage>
        <taxon>Eukaryota</taxon>
        <taxon>Viridiplantae</taxon>
        <taxon>Streptophyta</taxon>
        <taxon>Embryophyta</taxon>
        <taxon>Tracheophyta</taxon>
        <taxon>Spermatophyta</taxon>
        <taxon>Magnoliopsida</taxon>
        <taxon>eudicotyledons</taxon>
        <taxon>Gunneridae</taxon>
        <taxon>Pentapetalae</taxon>
        <taxon>rosids</taxon>
        <taxon>fabids</taxon>
        <taxon>Cucurbitales</taxon>
        <taxon>Cucurbitaceae</taxon>
        <taxon>Cucurbiteae</taxon>
        <taxon>Cucurbita</taxon>
    </lineage>
</organism>
<protein>
    <submittedName>
        <fullName evidence="1">Guanine nucleotide-binding protein subunit gamma 3</fullName>
    </submittedName>
</protein>
<name>A0AAV6NJY9_9ROSI</name>
<dbReference type="PANTHER" id="PTHR32378:SF10">
    <property type="entry name" value="GUANINE NUCLEOTIDE-BINDING PROTEIN SUBUNIT GAMMA 3"/>
    <property type="match status" value="1"/>
</dbReference>
<reference evidence="1 2" key="1">
    <citation type="journal article" date="2021" name="Hortic Res">
        <title>The domestication of Cucurbita argyrosperma as revealed by the genome of its wild relative.</title>
        <authorList>
            <person name="Barrera-Redondo J."/>
            <person name="Sanchez-de la Vega G."/>
            <person name="Aguirre-Liguori J.A."/>
            <person name="Castellanos-Morales G."/>
            <person name="Gutierrez-Guerrero Y.T."/>
            <person name="Aguirre-Dugua X."/>
            <person name="Aguirre-Planter E."/>
            <person name="Tenaillon M.I."/>
            <person name="Lira-Saade R."/>
            <person name="Eguiarte L.E."/>
        </authorList>
    </citation>
    <scope>NUCLEOTIDE SEQUENCE [LARGE SCALE GENOMIC DNA]</scope>
    <source>
        <strain evidence="1">JBR-2021</strain>
    </source>
</reference>
<dbReference type="AlphaFoldDB" id="A0AAV6NJY9"/>
<dbReference type="EMBL" id="JAGKQH010000005">
    <property type="protein sequence ID" value="KAG6599538.1"/>
    <property type="molecule type" value="Genomic_DNA"/>
</dbReference>
<comment type="caution">
    <text evidence="1">The sequence shown here is derived from an EMBL/GenBank/DDBJ whole genome shotgun (WGS) entry which is preliminary data.</text>
</comment>
<feature type="non-terminal residue" evidence="1">
    <location>
        <position position="1"/>
    </location>
</feature>
<proteinExistence type="predicted"/>